<gene>
    <name evidence="2" type="ORF">FHR37_005426</name>
    <name evidence="3" type="ORF">SAMN05421678_108161</name>
</gene>
<feature type="compositionally biased region" description="Polar residues" evidence="1">
    <location>
        <begin position="48"/>
        <end position="63"/>
    </location>
</feature>
<protein>
    <submittedName>
        <fullName evidence="3">Uncharacterized protein</fullName>
    </submittedName>
</protein>
<evidence type="ECO:0000256" key="1">
    <source>
        <dbReference type="SAM" id="MobiDB-lite"/>
    </source>
</evidence>
<feature type="region of interest" description="Disordered" evidence="1">
    <location>
        <begin position="223"/>
        <end position="253"/>
    </location>
</feature>
<dbReference type="AlphaFoldDB" id="A0A1I2UI40"/>
<reference evidence="3 4" key="1">
    <citation type="submission" date="2016-10" db="EMBL/GenBank/DDBJ databases">
        <authorList>
            <person name="de Groot N.N."/>
        </authorList>
    </citation>
    <scope>NUCLEOTIDE SEQUENCE [LARGE SCALE GENOMIC DNA]</scope>
    <source>
        <strain evidence="3 4">CPCC 202808</strain>
    </source>
</reference>
<dbReference type="Proteomes" id="UP000533017">
    <property type="component" value="Unassembled WGS sequence"/>
</dbReference>
<feature type="compositionally biased region" description="Polar residues" evidence="1">
    <location>
        <begin position="173"/>
        <end position="197"/>
    </location>
</feature>
<feature type="region of interest" description="Disordered" evidence="1">
    <location>
        <begin position="1"/>
        <end position="211"/>
    </location>
</feature>
<feature type="compositionally biased region" description="Low complexity" evidence="1">
    <location>
        <begin position="158"/>
        <end position="172"/>
    </location>
</feature>
<dbReference type="Proteomes" id="UP000199052">
    <property type="component" value="Unassembled WGS sequence"/>
</dbReference>
<reference evidence="2 5" key="2">
    <citation type="submission" date="2020-07" db="EMBL/GenBank/DDBJ databases">
        <title>Sequencing the genomes of 1000 actinobacteria strains.</title>
        <authorList>
            <person name="Klenk H.-P."/>
        </authorList>
    </citation>
    <scope>NUCLEOTIDE SEQUENCE [LARGE SCALE GENOMIC DNA]</scope>
    <source>
        <strain evidence="2 5">DSM 45117</strain>
    </source>
</reference>
<feature type="compositionally biased region" description="Polar residues" evidence="1">
    <location>
        <begin position="96"/>
        <end position="110"/>
    </location>
</feature>
<dbReference type="EMBL" id="JACBZA010000001">
    <property type="protein sequence ID" value="NYH86575.1"/>
    <property type="molecule type" value="Genomic_DNA"/>
</dbReference>
<keyword evidence="5" id="KW-1185">Reference proteome</keyword>
<proteinExistence type="predicted"/>
<evidence type="ECO:0000313" key="3">
    <source>
        <dbReference type="EMBL" id="SFG76009.1"/>
    </source>
</evidence>
<organism evidence="3 4">
    <name type="scientific">Actinopolymorpha cephalotaxi</name>
    <dbReference type="NCBI Taxonomy" id="504797"/>
    <lineage>
        <taxon>Bacteria</taxon>
        <taxon>Bacillati</taxon>
        <taxon>Actinomycetota</taxon>
        <taxon>Actinomycetes</taxon>
        <taxon>Propionibacteriales</taxon>
        <taxon>Actinopolymorphaceae</taxon>
        <taxon>Actinopolymorpha</taxon>
    </lineage>
</organism>
<accession>A0A1I2UI40</accession>
<name>A0A1I2UI40_9ACTN</name>
<evidence type="ECO:0000313" key="5">
    <source>
        <dbReference type="Proteomes" id="UP000533017"/>
    </source>
</evidence>
<dbReference type="EMBL" id="FOOI01000008">
    <property type="protein sequence ID" value="SFG76009.1"/>
    <property type="molecule type" value="Genomic_DNA"/>
</dbReference>
<evidence type="ECO:0000313" key="2">
    <source>
        <dbReference type="EMBL" id="NYH86575.1"/>
    </source>
</evidence>
<evidence type="ECO:0000313" key="4">
    <source>
        <dbReference type="Proteomes" id="UP000199052"/>
    </source>
</evidence>
<feature type="compositionally biased region" description="Polar residues" evidence="1">
    <location>
        <begin position="15"/>
        <end position="29"/>
    </location>
</feature>
<sequence length="253" mass="25002">MAGAPPVASDRDPTDPTTSWASPSVSESSLRCPVHDGRPSVSEAASVDTGSASCRPSTGSDANVWSPCPGTCSASTSSAGVRSDLDPSWIGADASLMSTWSGSETPSPLATCSGPRGRAELPTNRSRPAPGAMATEADRPSSESLPTRWSPVAPADRSSAPSAVGAASVPSSWDVNVSRGTPRSASSRVSEPVNSAPASRPLVATSPTEGGGLCAAVAVSGVSVSAGTPDPAGARSVSDTCPPRSSEVSALSA</sequence>